<evidence type="ECO:0000313" key="3">
    <source>
        <dbReference type="WBParaSite" id="HCON_00050480-00001"/>
    </source>
</evidence>
<name>A0A7I5E7L3_HAECO</name>
<dbReference type="Proteomes" id="UP000025227">
    <property type="component" value="Unplaced"/>
</dbReference>
<dbReference type="SMART" id="SM01118">
    <property type="entry name" value="CYTH"/>
    <property type="match status" value="1"/>
</dbReference>
<reference evidence="3" key="1">
    <citation type="submission" date="2020-12" db="UniProtKB">
        <authorList>
            <consortium name="WormBaseParasite"/>
        </authorList>
    </citation>
    <scope>IDENTIFICATION</scope>
    <source>
        <strain evidence="3">MHco3</strain>
    </source>
</reference>
<dbReference type="InterPro" id="IPR008173">
    <property type="entry name" value="Adenylyl_cyclase_CyaB"/>
</dbReference>
<dbReference type="GO" id="GO:0016462">
    <property type="term" value="F:pyrophosphatase activity"/>
    <property type="evidence" value="ECO:0007669"/>
    <property type="project" value="UniProtKB-ARBA"/>
</dbReference>
<dbReference type="InterPro" id="IPR023577">
    <property type="entry name" value="CYTH_domain"/>
</dbReference>
<dbReference type="AlphaFoldDB" id="A0A7I5E7L3"/>
<dbReference type="SUPFAM" id="SSF55154">
    <property type="entry name" value="CYTH-like phosphatases"/>
    <property type="match status" value="1"/>
</dbReference>
<dbReference type="CDD" id="cd07890">
    <property type="entry name" value="CYTH-like_AC_IV-like"/>
    <property type="match status" value="1"/>
</dbReference>
<dbReference type="Gene3D" id="2.40.320.10">
    <property type="entry name" value="Hypothetical Protein Pfu-838710-001"/>
    <property type="match status" value="1"/>
</dbReference>
<dbReference type="WBParaSite" id="HCON_00050480-00001">
    <property type="protein sequence ID" value="HCON_00050480-00001"/>
    <property type="gene ID" value="HCON_00050480"/>
</dbReference>
<accession>A0A7I5E7L3</accession>
<proteinExistence type="predicted"/>
<dbReference type="OMA" id="TRIHMDE"/>
<dbReference type="PANTHER" id="PTHR21028:SF2">
    <property type="entry name" value="CYTH DOMAIN-CONTAINING PROTEIN"/>
    <property type="match status" value="1"/>
</dbReference>
<evidence type="ECO:0000313" key="2">
    <source>
        <dbReference type="Proteomes" id="UP000025227"/>
    </source>
</evidence>
<organism evidence="2 3">
    <name type="scientific">Haemonchus contortus</name>
    <name type="common">Barber pole worm</name>
    <dbReference type="NCBI Taxonomy" id="6289"/>
    <lineage>
        <taxon>Eukaryota</taxon>
        <taxon>Metazoa</taxon>
        <taxon>Ecdysozoa</taxon>
        <taxon>Nematoda</taxon>
        <taxon>Chromadorea</taxon>
        <taxon>Rhabditida</taxon>
        <taxon>Rhabditina</taxon>
        <taxon>Rhabditomorpha</taxon>
        <taxon>Strongyloidea</taxon>
        <taxon>Trichostrongylidae</taxon>
        <taxon>Haemonchus</taxon>
    </lineage>
</organism>
<dbReference type="Pfam" id="PF01928">
    <property type="entry name" value="CYTH"/>
    <property type="match status" value="1"/>
</dbReference>
<dbReference type="PROSITE" id="PS51707">
    <property type="entry name" value="CYTH"/>
    <property type="match status" value="1"/>
</dbReference>
<dbReference type="PANTHER" id="PTHR21028">
    <property type="entry name" value="SI:CH211-156B7.4"/>
    <property type="match status" value="1"/>
</dbReference>
<evidence type="ECO:0000259" key="1">
    <source>
        <dbReference type="PROSITE" id="PS51707"/>
    </source>
</evidence>
<protein>
    <submittedName>
        <fullName evidence="3">CYTH domain-containing protein</fullName>
    </submittedName>
</protein>
<keyword evidence="2" id="KW-1185">Reference proteome</keyword>
<dbReference type="InterPro" id="IPR033469">
    <property type="entry name" value="CYTH-like_dom_sf"/>
</dbReference>
<feature type="domain" description="CYTH" evidence="1">
    <location>
        <begin position="2"/>
        <end position="174"/>
    </location>
</feature>
<sequence>MFRNVEIKAKVRNRDEVLRLANELTGEQPTILKQHDRFYNAPEGRLKMRTVEENGIVRSELIWYDRPNLAGPKESKFNKVDIPEGISEELSGILRCSMGVKGEIKKTRALFLYGRTRIHIDSVDGLGDFMELEVCLSESEAVMEGEKEAKAIMKKLCIIEDDLLEGAYMDMLKEDS</sequence>
<dbReference type="OrthoDB" id="6159137at2759"/>